<reference evidence="1" key="1">
    <citation type="submission" date="2022-08" db="EMBL/GenBank/DDBJ databases">
        <authorList>
            <person name="Kallberg Y."/>
            <person name="Tangrot J."/>
            <person name="Rosling A."/>
        </authorList>
    </citation>
    <scope>NUCLEOTIDE SEQUENCE</scope>
    <source>
        <strain evidence="1">Wild A</strain>
    </source>
</reference>
<organism evidence="1 2">
    <name type="scientific">Funneliformis geosporum</name>
    <dbReference type="NCBI Taxonomy" id="1117311"/>
    <lineage>
        <taxon>Eukaryota</taxon>
        <taxon>Fungi</taxon>
        <taxon>Fungi incertae sedis</taxon>
        <taxon>Mucoromycota</taxon>
        <taxon>Glomeromycotina</taxon>
        <taxon>Glomeromycetes</taxon>
        <taxon>Glomerales</taxon>
        <taxon>Glomeraceae</taxon>
        <taxon>Funneliformis</taxon>
    </lineage>
</organism>
<name>A0A9W4SSU0_9GLOM</name>
<gene>
    <name evidence="1" type="ORF">FWILDA_LOCUS9494</name>
</gene>
<dbReference type="AlphaFoldDB" id="A0A9W4SSU0"/>
<sequence>MPQLYADKSNVWNQSRFIIIPKWKSAVFNVKNHEESVIQILIANTL</sequence>
<keyword evidence="2" id="KW-1185">Reference proteome</keyword>
<protein>
    <submittedName>
        <fullName evidence="1">2192_t:CDS:1</fullName>
    </submittedName>
</protein>
<evidence type="ECO:0000313" key="1">
    <source>
        <dbReference type="EMBL" id="CAI2180261.1"/>
    </source>
</evidence>
<dbReference type="EMBL" id="CAMKVN010002249">
    <property type="protein sequence ID" value="CAI2180261.1"/>
    <property type="molecule type" value="Genomic_DNA"/>
</dbReference>
<dbReference type="Proteomes" id="UP001153678">
    <property type="component" value="Unassembled WGS sequence"/>
</dbReference>
<comment type="caution">
    <text evidence="1">The sequence shown here is derived from an EMBL/GenBank/DDBJ whole genome shotgun (WGS) entry which is preliminary data.</text>
</comment>
<accession>A0A9W4SSU0</accession>
<proteinExistence type="predicted"/>
<evidence type="ECO:0000313" key="2">
    <source>
        <dbReference type="Proteomes" id="UP001153678"/>
    </source>
</evidence>